<dbReference type="PANTHER" id="PTHR31126:SF1">
    <property type="entry name" value="TYROSINE SPECIFIC PROTEIN PHOSPHATASES DOMAIN-CONTAINING PROTEIN"/>
    <property type="match status" value="1"/>
</dbReference>
<dbReference type="PROSITE" id="PS00383">
    <property type="entry name" value="TYR_PHOSPHATASE_1"/>
    <property type="match status" value="1"/>
</dbReference>
<sequence>MASRYIPAYTEETLAVLSRPPWKLVQGIANFRDIGGYPLKDDSGSVRRAFIYRSAEPSRITDDGKILLRDTMKVSSTYDLRSIPELKRMEKEAPIVEIEGITRNFVPVFRDVDYSPENVALRFKSYSSGDLTEAYRCILQAGGKTAYRSILSHILTRPNDPLLIHCTVGKDRTGIITALILLLAGVDDEVIAEEYALTTLGMESVKEAIWDHLIKQPVFAKGDAEAIQGLENMLSSRKDTMLKTLKIIDKEFGGVREYLDKQCGFSGEEIETIRKNIVCDEPPCFPPEVA</sequence>
<gene>
    <name evidence="2" type="ORF">GSTUAT00007547001</name>
</gene>
<accession>A0A292PNQ6</accession>
<dbReference type="InterPro" id="IPR029021">
    <property type="entry name" value="Prot-tyrosine_phosphatase-like"/>
</dbReference>
<protein>
    <recommendedName>
        <fullName evidence="1">Tyrosine specific protein phosphatases domain-containing protein</fullName>
    </recommendedName>
</protein>
<feature type="domain" description="Tyrosine specific protein phosphatases" evidence="1">
    <location>
        <begin position="148"/>
        <end position="187"/>
    </location>
</feature>
<dbReference type="EMBL" id="LN891134">
    <property type="protein sequence ID" value="CUS08401.1"/>
    <property type="molecule type" value="Genomic_DNA"/>
</dbReference>
<reference evidence="2" key="1">
    <citation type="submission" date="2015-10" db="EMBL/GenBank/DDBJ databases">
        <authorList>
            <person name="Regsiter A."/>
            <person name="william w."/>
        </authorList>
    </citation>
    <scope>NUCLEOTIDE SEQUENCE</scope>
    <source>
        <strain evidence="2">Montdore</strain>
    </source>
</reference>
<dbReference type="AlphaFoldDB" id="A0A292PNQ6"/>
<name>A0A292PNQ6_9PEZI</name>
<dbReference type="InterPro" id="IPR000387">
    <property type="entry name" value="Tyr_Pase_dom"/>
</dbReference>
<dbReference type="PROSITE" id="PS50056">
    <property type="entry name" value="TYR_PHOSPHATASE_2"/>
    <property type="match status" value="1"/>
</dbReference>
<dbReference type="InterPro" id="IPR026893">
    <property type="entry name" value="Tyr/Ser_Pase_IphP-type"/>
</dbReference>
<dbReference type="Gene3D" id="3.90.190.10">
    <property type="entry name" value="Protein tyrosine phosphatase superfamily"/>
    <property type="match status" value="1"/>
</dbReference>
<evidence type="ECO:0000259" key="1">
    <source>
        <dbReference type="PROSITE" id="PS50056"/>
    </source>
</evidence>
<proteinExistence type="predicted"/>
<dbReference type="GO" id="GO:0004721">
    <property type="term" value="F:phosphoprotein phosphatase activity"/>
    <property type="evidence" value="ECO:0007669"/>
    <property type="project" value="InterPro"/>
</dbReference>
<evidence type="ECO:0000313" key="3">
    <source>
        <dbReference type="Proteomes" id="UP001412239"/>
    </source>
</evidence>
<dbReference type="InterPro" id="IPR016130">
    <property type="entry name" value="Tyr_Pase_AS"/>
</dbReference>
<evidence type="ECO:0000313" key="2">
    <source>
        <dbReference type="EMBL" id="CUS08401.1"/>
    </source>
</evidence>
<keyword evidence="3" id="KW-1185">Reference proteome</keyword>
<dbReference type="Pfam" id="PF13350">
    <property type="entry name" value="Y_phosphatase3"/>
    <property type="match status" value="1"/>
</dbReference>
<organism evidence="2 3">
    <name type="scientific">Tuber aestivum</name>
    <name type="common">summer truffle</name>
    <dbReference type="NCBI Taxonomy" id="59557"/>
    <lineage>
        <taxon>Eukaryota</taxon>
        <taxon>Fungi</taxon>
        <taxon>Dikarya</taxon>
        <taxon>Ascomycota</taxon>
        <taxon>Pezizomycotina</taxon>
        <taxon>Pezizomycetes</taxon>
        <taxon>Pezizales</taxon>
        <taxon>Tuberaceae</taxon>
        <taxon>Tuber</taxon>
    </lineage>
</organism>
<dbReference type="PANTHER" id="PTHR31126">
    <property type="entry name" value="TYROSINE-PROTEIN PHOSPHATASE"/>
    <property type="match status" value="1"/>
</dbReference>
<dbReference type="Proteomes" id="UP001412239">
    <property type="component" value="Unassembled WGS sequence"/>
</dbReference>
<dbReference type="SUPFAM" id="SSF52799">
    <property type="entry name" value="(Phosphotyrosine protein) phosphatases II"/>
    <property type="match status" value="1"/>
</dbReference>